<accession>A0A811QB86</accession>
<keyword evidence="5" id="KW-0539">Nucleus</keyword>
<evidence type="ECO:0000256" key="5">
    <source>
        <dbReference type="ARBA" id="ARBA00023242"/>
    </source>
</evidence>
<protein>
    <recommendedName>
        <fullName evidence="7">WRKY domain-containing protein</fullName>
    </recommendedName>
</protein>
<proteinExistence type="predicted"/>
<name>A0A811QB86_9POAL</name>
<evidence type="ECO:0000313" key="8">
    <source>
        <dbReference type="EMBL" id="CAD6256556.1"/>
    </source>
</evidence>
<feature type="region of interest" description="Disordered" evidence="6">
    <location>
        <begin position="260"/>
        <end position="292"/>
    </location>
</feature>
<dbReference type="Pfam" id="PF03106">
    <property type="entry name" value="WRKY"/>
    <property type="match status" value="3"/>
</dbReference>
<dbReference type="GO" id="GO:0005634">
    <property type="term" value="C:nucleus"/>
    <property type="evidence" value="ECO:0007669"/>
    <property type="project" value="UniProtKB-SubCell"/>
</dbReference>
<evidence type="ECO:0000256" key="2">
    <source>
        <dbReference type="ARBA" id="ARBA00023015"/>
    </source>
</evidence>
<dbReference type="OrthoDB" id="1888929at2759"/>
<reference evidence="8" key="1">
    <citation type="submission" date="2020-10" db="EMBL/GenBank/DDBJ databases">
        <authorList>
            <person name="Han B."/>
            <person name="Lu T."/>
            <person name="Zhao Q."/>
            <person name="Huang X."/>
            <person name="Zhao Y."/>
        </authorList>
    </citation>
    <scope>NUCLEOTIDE SEQUENCE</scope>
</reference>
<gene>
    <name evidence="8" type="ORF">NCGR_LOCUS40062</name>
</gene>
<dbReference type="AlphaFoldDB" id="A0A811QB86"/>
<dbReference type="Proteomes" id="UP000604825">
    <property type="component" value="Unassembled WGS sequence"/>
</dbReference>
<dbReference type="SMART" id="SM00774">
    <property type="entry name" value="WRKY"/>
    <property type="match status" value="3"/>
</dbReference>
<dbReference type="PANTHER" id="PTHR32096:SF143">
    <property type="entry name" value="OS09G0334500 PROTEIN"/>
    <property type="match status" value="1"/>
</dbReference>
<dbReference type="Gene3D" id="2.20.25.80">
    <property type="entry name" value="WRKY domain"/>
    <property type="match status" value="3"/>
</dbReference>
<evidence type="ECO:0000259" key="7">
    <source>
        <dbReference type="PROSITE" id="PS50811"/>
    </source>
</evidence>
<evidence type="ECO:0000313" key="9">
    <source>
        <dbReference type="Proteomes" id="UP000604825"/>
    </source>
</evidence>
<feature type="domain" description="WRKY" evidence="7">
    <location>
        <begin position="424"/>
        <end position="480"/>
    </location>
</feature>
<feature type="compositionally biased region" description="Low complexity" evidence="6">
    <location>
        <begin position="378"/>
        <end position="396"/>
    </location>
</feature>
<feature type="domain" description="WRKY" evidence="7">
    <location>
        <begin position="164"/>
        <end position="213"/>
    </location>
</feature>
<evidence type="ECO:0000256" key="4">
    <source>
        <dbReference type="ARBA" id="ARBA00023163"/>
    </source>
</evidence>
<keyword evidence="4" id="KW-0804">Transcription</keyword>
<evidence type="ECO:0000256" key="6">
    <source>
        <dbReference type="SAM" id="MobiDB-lite"/>
    </source>
</evidence>
<feature type="compositionally biased region" description="Basic residues" evidence="6">
    <location>
        <begin position="260"/>
        <end position="272"/>
    </location>
</feature>
<comment type="subcellular location">
    <subcellularLocation>
        <location evidence="1">Nucleus</location>
    </subcellularLocation>
</comment>
<sequence>MPSRSRRRRPSLLPREVRVARCVRPWTRRSLVAKLEGVLGMPVPTTNCRACYEYELREGCSRVAGDEEEDGVDDLEGEFGLQDGGTGHDDDPLYVAESMLRSQMSYGRGGDVHPGFSPAPPPMCRSSPTARWFSPNSPEELVRPVNGGCRDSVWIMHLQVHDFEYGQKGVIGYKYPRVYYRCAHRSQGCKAMKQVQRCDEDPTLFDVIYYDAHTCIQSTVVATTQQPECIQYKQSLTSSSSVMPTPSSLSDYPVGSLKATKRKTMERRKHQVRVSTEGGGDNNPSGDGHSWRKYGQKEILGEKQLVFLFIPDPSQSYYRCVHRPQGCNATKQVQRCDEDPTLFDVIYYGTHTCIQSTAGATAQQPECIQYKQSLTSSSSVVPTSSSLSDYASGSLKTTKRKTMERRKHQVRVRTEGGCDPPSGDGHSWRKYGQKEILGDKHPWTYYRCTHGYSQRCAARKQVQRSDKDPTLFHVIHHGIHTCFQNTAAMEMWGAEPERPQASMNDTHYSQQHGS</sequence>
<evidence type="ECO:0000256" key="1">
    <source>
        <dbReference type="ARBA" id="ARBA00004123"/>
    </source>
</evidence>
<dbReference type="PROSITE" id="PS50811">
    <property type="entry name" value="WRKY"/>
    <property type="match status" value="3"/>
</dbReference>
<dbReference type="GO" id="GO:0003700">
    <property type="term" value="F:DNA-binding transcription factor activity"/>
    <property type="evidence" value="ECO:0007669"/>
    <property type="project" value="InterPro"/>
</dbReference>
<keyword evidence="3" id="KW-0238">DNA-binding</keyword>
<feature type="domain" description="WRKY" evidence="7">
    <location>
        <begin position="280"/>
        <end position="351"/>
    </location>
</feature>
<keyword evidence="9" id="KW-1185">Reference proteome</keyword>
<dbReference type="EMBL" id="CAJGYO010000010">
    <property type="protein sequence ID" value="CAD6256556.1"/>
    <property type="molecule type" value="Genomic_DNA"/>
</dbReference>
<feature type="compositionally biased region" description="Basic residues" evidence="6">
    <location>
        <begin position="397"/>
        <end position="411"/>
    </location>
</feature>
<dbReference type="InterPro" id="IPR003657">
    <property type="entry name" value="WRKY_dom"/>
</dbReference>
<dbReference type="SUPFAM" id="SSF118290">
    <property type="entry name" value="WRKY DNA-binding domain"/>
    <property type="match status" value="3"/>
</dbReference>
<organism evidence="8 9">
    <name type="scientific">Miscanthus lutarioriparius</name>
    <dbReference type="NCBI Taxonomy" id="422564"/>
    <lineage>
        <taxon>Eukaryota</taxon>
        <taxon>Viridiplantae</taxon>
        <taxon>Streptophyta</taxon>
        <taxon>Embryophyta</taxon>
        <taxon>Tracheophyta</taxon>
        <taxon>Spermatophyta</taxon>
        <taxon>Magnoliopsida</taxon>
        <taxon>Liliopsida</taxon>
        <taxon>Poales</taxon>
        <taxon>Poaceae</taxon>
        <taxon>PACMAD clade</taxon>
        <taxon>Panicoideae</taxon>
        <taxon>Andropogonodae</taxon>
        <taxon>Andropogoneae</taxon>
        <taxon>Saccharinae</taxon>
        <taxon>Miscanthus</taxon>
    </lineage>
</organism>
<feature type="region of interest" description="Disordered" evidence="6">
    <location>
        <begin position="378"/>
        <end position="427"/>
    </location>
</feature>
<dbReference type="InterPro" id="IPR036576">
    <property type="entry name" value="WRKY_dom_sf"/>
</dbReference>
<keyword evidence="2" id="KW-0805">Transcription regulation</keyword>
<dbReference type="GO" id="GO:0000976">
    <property type="term" value="F:transcription cis-regulatory region binding"/>
    <property type="evidence" value="ECO:0007669"/>
    <property type="project" value="TreeGrafter"/>
</dbReference>
<dbReference type="PANTHER" id="PTHR32096">
    <property type="entry name" value="WRKY TRANSCRIPTION FACTOR 30-RELATED-RELATED"/>
    <property type="match status" value="1"/>
</dbReference>
<comment type="caution">
    <text evidence="8">The sequence shown here is derived from an EMBL/GenBank/DDBJ whole genome shotgun (WGS) entry which is preliminary data.</text>
</comment>
<evidence type="ECO:0000256" key="3">
    <source>
        <dbReference type="ARBA" id="ARBA00023125"/>
    </source>
</evidence>
<dbReference type="InterPro" id="IPR044810">
    <property type="entry name" value="WRKY_plant"/>
</dbReference>